<organism evidence="1 2">
    <name type="scientific">Phytophthora infestans</name>
    <name type="common">Potato late blight agent</name>
    <name type="synonym">Botrytis infestans</name>
    <dbReference type="NCBI Taxonomy" id="4787"/>
    <lineage>
        <taxon>Eukaryota</taxon>
        <taxon>Sar</taxon>
        <taxon>Stramenopiles</taxon>
        <taxon>Oomycota</taxon>
        <taxon>Peronosporomycetes</taxon>
        <taxon>Peronosporales</taxon>
        <taxon>Peronosporaceae</taxon>
        <taxon>Phytophthora</taxon>
    </lineage>
</organism>
<name>A0A8S9TKX0_PHYIN</name>
<dbReference type="EMBL" id="JAACNO010003144">
    <property type="protein sequence ID" value="KAF4128262.1"/>
    <property type="molecule type" value="Genomic_DNA"/>
</dbReference>
<comment type="caution">
    <text evidence="1">The sequence shown here is derived from an EMBL/GenBank/DDBJ whole genome shotgun (WGS) entry which is preliminary data.</text>
</comment>
<dbReference type="InterPro" id="IPR032675">
    <property type="entry name" value="LRR_dom_sf"/>
</dbReference>
<accession>A0A8S9TKX0</accession>
<proteinExistence type="predicted"/>
<dbReference type="AlphaFoldDB" id="A0A8S9TKX0"/>
<evidence type="ECO:0000313" key="1">
    <source>
        <dbReference type="EMBL" id="KAF4128262.1"/>
    </source>
</evidence>
<feature type="non-terminal residue" evidence="1">
    <location>
        <position position="245"/>
    </location>
</feature>
<dbReference type="Gene3D" id="3.80.10.10">
    <property type="entry name" value="Ribonuclease Inhibitor"/>
    <property type="match status" value="1"/>
</dbReference>
<sequence>SKGDVSAYVAAILRRTKLSWIQSHYAHTIRSVSSTRIDGGLVTNIDLVLSLLMLIYYSSDDGKTPSRARMLTAPQVIDLQLKEWHEELRKCHALKTIHVAGRYGGTNLLDLPDEMLSDLLQLSLIYLGVHVNFKTIASLTGVPNLQSFTLAWTNQIRELPNFDNISPLKNLVEFVVFRPNPVCCNSFLGPCDLSHEAHSLLGTTPAKCLTDGQSPKRPVVTLFLRIFATQTAFNFLLHLSIKKMC</sequence>
<dbReference type="SUPFAM" id="SSF52058">
    <property type="entry name" value="L domain-like"/>
    <property type="match status" value="1"/>
</dbReference>
<gene>
    <name evidence="1" type="ORF">GN958_ATG22547</name>
</gene>
<evidence type="ECO:0000313" key="2">
    <source>
        <dbReference type="Proteomes" id="UP000704712"/>
    </source>
</evidence>
<reference evidence="1" key="1">
    <citation type="submission" date="2020-03" db="EMBL/GenBank/DDBJ databases">
        <title>Hybrid Assembly of Korean Phytophthora infestans isolates.</title>
        <authorList>
            <person name="Prokchorchik M."/>
            <person name="Lee Y."/>
            <person name="Seo J."/>
            <person name="Cho J.-H."/>
            <person name="Park Y.-E."/>
            <person name="Jang D.-C."/>
            <person name="Im J.-S."/>
            <person name="Choi J.-G."/>
            <person name="Park H.-J."/>
            <person name="Lee G.-B."/>
            <person name="Lee Y.-G."/>
            <person name="Hong S.-Y."/>
            <person name="Cho K."/>
            <person name="Sohn K.H."/>
        </authorList>
    </citation>
    <scope>NUCLEOTIDE SEQUENCE</scope>
    <source>
        <strain evidence="1">KR_2_A2</strain>
    </source>
</reference>
<protein>
    <submittedName>
        <fullName evidence="1">Uncharacterized protein</fullName>
    </submittedName>
</protein>
<dbReference type="Proteomes" id="UP000704712">
    <property type="component" value="Unassembled WGS sequence"/>
</dbReference>